<protein>
    <submittedName>
        <fullName evidence="3">Methyltransferase type 11</fullName>
    </submittedName>
</protein>
<name>A0A167XRI2_9EURO</name>
<dbReference type="Pfam" id="PF13489">
    <property type="entry name" value="Methyltransf_23"/>
    <property type="match status" value="1"/>
</dbReference>
<keyword evidence="3" id="KW-0489">Methyltransferase</keyword>
<dbReference type="EMBL" id="AZGZ01000017">
    <property type="protein sequence ID" value="KZZ90381.1"/>
    <property type="molecule type" value="Genomic_DNA"/>
</dbReference>
<dbReference type="Gene3D" id="3.40.50.150">
    <property type="entry name" value="Vaccinia Virus protein VP39"/>
    <property type="match status" value="1"/>
</dbReference>
<organism evidence="3 4">
    <name type="scientific">Ascosphaera apis ARSEF 7405</name>
    <dbReference type="NCBI Taxonomy" id="392613"/>
    <lineage>
        <taxon>Eukaryota</taxon>
        <taxon>Fungi</taxon>
        <taxon>Dikarya</taxon>
        <taxon>Ascomycota</taxon>
        <taxon>Pezizomycotina</taxon>
        <taxon>Eurotiomycetes</taxon>
        <taxon>Eurotiomycetidae</taxon>
        <taxon>Onygenales</taxon>
        <taxon>Ascosphaeraceae</taxon>
        <taxon>Ascosphaera</taxon>
    </lineage>
</organism>
<dbReference type="OrthoDB" id="66144at2759"/>
<feature type="region of interest" description="Disordered" evidence="2">
    <location>
        <begin position="1"/>
        <end position="21"/>
    </location>
</feature>
<evidence type="ECO:0000313" key="4">
    <source>
        <dbReference type="Proteomes" id="UP000242877"/>
    </source>
</evidence>
<dbReference type="GO" id="GO:0008168">
    <property type="term" value="F:methyltransferase activity"/>
    <property type="evidence" value="ECO:0007669"/>
    <property type="project" value="UniProtKB-KW"/>
</dbReference>
<keyword evidence="4" id="KW-1185">Reference proteome</keyword>
<feature type="compositionally biased region" description="Polar residues" evidence="2">
    <location>
        <begin position="1"/>
        <end position="10"/>
    </location>
</feature>
<evidence type="ECO:0000256" key="2">
    <source>
        <dbReference type="SAM" id="MobiDB-lite"/>
    </source>
</evidence>
<comment type="caution">
    <text evidence="3">The sequence shown here is derived from an EMBL/GenBank/DDBJ whole genome shotgun (WGS) entry which is preliminary data.</text>
</comment>
<evidence type="ECO:0000313" key="3">
    <source>
        <dbReference type="EMBL" id="KZZ90381.1"/>
    </source>
</evidence>
<dbReference type="InterPro" id="IPR029063">
    <property type="entry name" value="SAM-dependent_MTases_sf"/>
</dbReference>
<gene>
    <name evidence="3" type="ORF">AAP_03911</name>
</gene>
<dbReference type="SUPFAM" id="SSF53335">
    <property type="entry name" value="S-adenosyl-L-methionine-dependent methyltransferases"/>
    <property type="match status" value="1"/>
</dbReference>
<evidence type="ECO:0000256" key="1">
    <source>
        <dbReference type="ARBA" id="ARBA00022679"/>
    </source>
</evidence>
<dbReference type="CDD" id="cd02440">
    <property type="entry name" value="AdoMet_MTases"/>
    <property type="match status" value="1"/>
</dbReference>
<keyword evidence="1 3" id="KW-0808">Transferase</keyword>
<proteinExistence type="predicted"/>
<dbReference type="GO" id="GO:0032259">
    <property type="term" value="P:methylation"/>
    <property type="evidence" value="ECO:0007669"/>
    <property type="project" value="UniProtKB-KW"/>
</dbReference>
<dbReference type="AlphaFoldDB" id="A0A167XRI2"/>
<reference evidence="3 4" key="1">
    <citation type="journal article" date="2016" name="Genome Biol. Evol.">
        <title>Divergent and convergent evolution of fungal pathogenicity.</title>
        <authorList>
            <person name="Shang Y."/>
            <person name="Xiao G."/>
            <person name="Zheng P."/>
            <person name="Cen K."/>
            <person name="Zhan S."/>
            <person name="Wang C."/>
        </authorList>
    </citation>
    <scope>NUCLEOTIDE SEQUENCE [LARGE SCALE GENOMIC DNA]</scope>
    <source>
        <strain evidence="3 4">ARSEF 7405</strain>
    </source>
</reference>
<dbReference type="PANTHER" id="PTHR43861">
    <property type="entry name" value="TRANS-ACONITATE 2-METHYLTRANSFERASE-RELATED"/>
    <property type="match status" value="1"/>
</dbReference>
<dbReference type="PANTHER" id="PTHR43861:SF3">
    <property type="entry name" value="PUTATIVE (AFU_ORTHOLOGUE AFUA_2G14390)-RELATED"/>
    <property type="match status" value="1"/>
</dbReference>
<dbReference type="Proteomes" id="UP000242877">
    <property type="component" value="Unassembled WGS sequence"/>
</dbReference>
<sequence>MSDSASTQTPPDHAQRNKEYWDKRGEEAFKSEYIRKLYLQVDQKFTRITSTWLSLSPATPLPKLLDYACGNGAGTRLLRPYFEEVVGVDIAPNMVEAYNKQFEADSKIRGIAGDISSDDAAEIEKLSDEQYFNFDFAIIVMALHHVPDPARTIRDLIGRVKVGGSVVVVDWIDDGHLMGVSPETKGTAEELAEAKKAIETVTKHGFTQEELVDLFKKAGCEDEGIKVDINEEVSEVPVRKGNPHFFVARGIRKA</sequence>
<accession>A0A167XRI2</accession>
<dbReference type="VEuPathDB" id="FungiDB:AAP_03911"/>